<comment type="caution">
    <text evidence="7">The sequence shown here is derived from an EMBL/GenBank/DDBJ whole genome shotgun (WGS) entry which is preliminary data.</text>
</comment>
<dbReference type="AlphaFoldDB" id="A0A816NB22"/>
<dbReference type="Pfam" id="PF02833">
    <property type="entry name" value="DHHA2"/>
    <property type="match status" value="1"/>
</dbReference>
<comment type="cofactor">
    <cofactor evidence="1">
        <name>Mn(2+)</name>
        <dbReference type="ChEBI" id="CHEBI:29035"/>
    </cofactor>
</comment>
<dbReference type="InterPro" id="IPR001667">
    <property type="entry name" value="DDH_dom"/>
</dbReference>
<dbReference type="GO" id="GO:0005737">
    <property type="term" value="C:cytoplasm"/>
    <property type="evidence" value="ECO:0007669"/>
    <property type="project" value="InterPro"/>
</dbReference>
<evidence type="ECO:0000256" key="2">
    <source>
        <dbReference type="ARBA" id="ARBA00010331"/>
    </source>
</evidence>
<evidence type="ECO:0000256" key="1">
    <source>
        <dbReference type="ARBA" id="ARBA00001936"/>
    </source>
</evidence>
<organism evidence="7 9">
    <name type="scientific">Rotaria magnacalcarata</name>
    <dbReference type="NCBI Taxonomy" id="392030"/>
    <lineage>
        <taxon>Eukaryota</taxon>
        <taxon>Metazoa</taxon>
        <taxon>Spiralia</taxon>
        <taxon>Gnathifera</taxon>
        <taxon>Rotifera</taxon>
        <taxon>Eurotatoria</taxon>
        <taxon>Bdelloidea</taxon>
        <taxon>Philodinida</taxon>
        <taxon>Philodinidae</taxon>
        <taxon>Rotaria</taxon>
    </lineage>
</organism>
<dbReference type="Gene3D" id="3.10.310.20">
    <property type="entry name" value="DHHA2 domain"/>
    <property type="match status" value="1"/>
</dbReference>
<dbReference type="PANTHER" id="PTHR47618:SF1">
    <property type="entry name" value="BIFUNCTIONAL OLIGORIBONUCLEASE AND PAP PHOSPHATASE NRNA"/>
    <property type="match status" value="1"/>
</dbReference>
<gene>
    <name evidence="8" type="ORF">OVN521_LOCUS20871</name>
    <name evidence="7" type="ORF">WKI299_LOCUS7067</name>
</gene>
<dbReference type="EMBL" id="CAJOBG010004214">
    <property type="protein sequence ID" value="CAF4100706.1"/>
    <property type="molecule type" value="Genomic_DNA"/>
</dbReference>
<evidence type="ECO:0000256" key="3">
    <source>
        <dbReference type="ARBA" id="ARBA00022723"/>
    </source>
</evidence>
<evidence type="ECO:0000313" key="10">
    <source>
        <dbReference type="Proteomes" id="UP000663866"/>
    </source>
</evidence>
<name>A0A816NB22_9BILA</name>
<keyword evidence="3" id="KW-0479">Metal-binding</keyword>
<feature type="domain" description="DHHA2" evidence="6">
    <location>
        <begin position="194"/>
        <end position="321"/>
    </location>
</feature>
<dbReference type="InterPro" id="IPR038222">
    <property type="entry name" value="DHHA2_dom_sf"/>
</dbReference>
<dbReference type="SMART" id="SM01131">
    <property type="entry name" value="DHHA2"/>
    <property type="match status" value="1"/>
</dbReference>
<dbReference type="InterPro" id="IPR004097">
    <property type="entry name" value="DHHA2"/>
</dbReference>
<reference evidence="7" key="1">
    <citation type="submission" date="2021-02" db="EMBL/GenBank/DDBJ databases">
        <authorList>
            <person name="Nowell W R."/>
        </authorList>
    </citation>
    <scope>NUCLEOTIDE SEQUENCE</scope>
</reference>
<evidence type="ECO:0000313" key="7">
    <source>
        <dbReference type="EMBL" id="CAF2033448.1"/>
    </source>
</evidence>
<keyword evidence="4" id="KW-0378">Hydrolase</keyword>
<dbReference type="Pfam" id="PF01368">
    <property type="entry name" value="DHH"/>
    <property type="match status" value="1"/>
</dbReference>
<keyword evidence="5" id="KW-0464">Manganese</keyword>
<evidence type="ECO:0000256" key="5">
    <source>
        <dbReference type="ARBA" id="ARBA00023211"/>
    </source>
</evidence>
<dbReference type="Proteomes" id="UP000663866">
    <property type="component" value="Unassembled WGS sequence"/>
</dbReference>
<dbReference type="PANTHER" id="PTHR47618">
    <property type="entry name" value="BIFUNCTIONAL OLIGORIBONUCLEASE AND PAP PHOSPHATASE NRNA"/>
    <property type="match status" value="1"/>
</dbReference>
<proteinExistence type="inferred from homology"/>
<evidence type="ECO:0000259" key="6">
    <source>
        <dbReference type="SMART" id="SM01131"/>
    </source>
</evidence>
<dbReference type="InterPro" id="IPR038763">
    <property type="entry name" value="DHH_sf"/>
</dbReference>
<evidence type="ECO:0000256" key="4">
    <source>
        <dbReference type="ARBA" id="ARBA00022801"/>
    </source>
</evidence>
<dbReference type="SUPFAM" id="SSF64182">
    <property type="entry name" value="DHH phosphoesterases"/>
    <property type="match status" value="1"/>
</dbReference>
<keyword evidence="10" id="KW-1185">Reference proteome</keyword>
<accession>A0A816NB22</accession>
<evidence type="ECO:0000313" key="9">
    <source>
        <dbReference type="Proteomes" id="UP000663856"/>
    </source>
</evidence>
<evidence type="ECO:0000313" key="8">
    <source>
        <dbReference type="EMBL" id="CAF4100706.1"/>
    </source>
</evidence>
<dbReference type="Gene3D" id="3.90.1640.10">
    <property type="entry name" value="inorganic pyrophosphatase (n-terminal core)"/>
    <property type="match status" value="1"/>
</dbReference>
<dbReference type="GO" id="GO:0016462">
    <property type="term" value="F:pyrophosphatase activity"/>
    <property type="evidence" value="ECO:0007669"/>
    <property type="project" value="InterPro"/>
</dbReference>
<protein>
    <recommendedName>
        <fullName evidence="6">DHHA2 domain-containing protein</fullName>
    </recommendedName>
</protein>
<sequence>MGLVFSQIEWWYVLSVITIIQLHRGSIAVNAIPIAPQVRGFDEVAVFGHLNPDTDSIATAIGYAALLRSMGINAKAYHLGDLNKETEFVLNTAQVQSPDVLSEDIPDGSEVVLVDHNERSQSISNLVNMNITHAIDHHKLGDLTTSQPAYIRFEPVGCTATILAKISATTTNDDRNIVTYLQPISGITDLQSYVDILFEAKSDLTGLTTEQIVLGNYKIYFFQNQKWGVGVAETWYPNYLLNQKNELLLEMVKEKDRSNLTGILFSIIDILNEKNLMLIAGEPENTVVRAAFNVDVTDQMADLGARLSLKLQIIPPLEVYFNKNP</sequence>
<dbReference type="EMBL" id="CAJNRF010002090">
    <property type="protein sequence ID" value="CAF2033448.1"/>
    <property type="molecule type" value="Genomic_DNA"/>
</dbReference>
<comment type="similarity">
    <text evidence="2">Belongs to the PPase class C family. Prune subfamily.</text>
</comment>
<dbReference type="Proteomes" id="UP000663856">
    <property type="component" value="Unassembled WGS sequence"/>
</dbReference>
<dbReference type="InterPro" id="IPR051319">
    <property type="entry name" value="Oligoribo/pAp-PDE_c-di-AMP_PDE"/>
</dbReference>
<dbReference type="GO" id="GO:0046872">
    <property type="term" value="F:metal ion binding"/>
    <property type="evidence" value="ECO:0007669"/>
    <property type="project" value="UniProtKB-KW"/>
</dbReference>